<reference evidence="5" key="1">
    <citation type="submission" date="2016-12" db="EMBL/GenBank/DDBJ databases">
        <title>Complete Genome Sequence of Beggiatoa leptomitiformis D-401.</title>
        <authorList>
            <person name="Fomenkov A."/>
            <person name="Vincze T."/>
            <person name="Grabovich M."/>
            <person name="Anton B.P."/>
            <person name="Dubinina G."/>
            <person name="Orlova M."/>
            <person name="Belousova E."/>
            <person name="Roberts R.J."/>
        </authorList>
    </citation>
    <scope>NUCLEOTIDE SEQUENCE [LARGE SCALE GENOMIC DNA]</scope>
    <source>
        <strain evidence="5">D-401</strain>
    </source>
</reference>
<sequence>MPQQVHVSPFIINPPAELYTPARRRVSADFALRYANRQKIEENELKAFGLDLWRALNIDEAFDTAYRQACPAILPIILESQDAQLQQLAWECLYHPQHGFLAKQPHFTLSRRVPTQCVVTPIQQRPLKVLLFTSLPENLTEQGRLNVENEQAHVLEALLEPVQRGIVQLEVPDDGRFQTLQQFLKQGFDVVFLSGHGVFHDEQHLTEKYGEFCFEDDNGNAVMVRDSELAKAFRGQGVQCVVLSACESGQSASADLSTGLAQSLVNIGLPHVVGMRESVLDIAGIAFARAFCEAIAQQARVDEAVQAGRQAIERGDTVGEDLKNHWRELSVTQWSLPILWSRDPAMPLVDWGFEVKPLADTVLSSSLSGLPPLQRFIGRRRELREWRNRLESRQVKQLLITGEGGQGKTALVTYLAQRLQQKGFIVHVYSARPENSWTEFETLLQFSLNEVHTPEFTAKQEKCKTAKLFAQLLISTLQKQTQRKLVLIFDNLESLQDLKTHALTDETITTWLSVIQQMGDSAPTVLLTSRWKLPNWQTGHLSLCHVNYGDFIQFIYLHNIPLPSEKEARFKLLRELYQAFQGNFRGLEFFLKLLPDLSQTDREQLLTSIKTAQTDLQTNQLLEKIIQTALEADERELLRRLTVYTTAVPQEGVKKIALSEPQLKPVEHLLQRLSHYSLIECIFNPPLQREIFYCGAMVRLWIQAHLPPITTTLYSQAADYQRYLFETDKKNYEQALAVHEALTLAGKKAEADNFALDELVPYFYRVGLYRTLLEWVEPMQGGEDKAIEGRVLNWLGTTNHALGNYETALRYLQQSLAIRQEIGDKRGEGMTLNNISGIYWSQGDYETALRYLQQSLAIQQEIGDKSGEGTTLNNISQIYDARGDYETALRYLQQSLAIRQEIGDKSGEGTTLNNISQIYSARGDTETALRYLQQSLAIAQEIGDKSGEGTTLNNMATTAYARGDYETALRYLQQSLAIQQEIGDVAGLCATLFNMGHIHLQNEEVQEGIAKFIEVYRIAHKIGEAQVLQALEQLAKDWGQDGLNYWEQVSQQMSEP</sequence>
<accession>A0A2N9YCN4</accession>
<dbReference type="SUPFAM" id="SSF52540">
    <property type="entry name" value="P-loop containing nucleoside triphosphate hydrolases"/>
    <property type="match status" value="1"/>
</dbReference>
<dbReference type="PANTHER" id="PTHR10098">
    <property type="entry name" value="RAPSYN-RELATED"/>
    <property type="match status" value="1"/>
</dbReference>
<protein>
    <submittedName>
        <fullName evidence="4">Tetratricopeptide repeat protein</fullName>
    </submittedName>
</protein>
<name>A0A2N9YCN4_9GAMM</name>
<dbReference type="InterPro" id="IPR011990">
    <property type="entry name" value="TPR-like_helical_dom_sf"/>
</dbReference>
<dbReference type="InterPro" id="IPR027417">
    <property type="entry name" value="P-loop_NTPase"/>
</dbReference>
<dbReference type="Gene3D" id="3.40.50.300">
    <property type="entry name" value="P-loop containing nucleotide triphosphate hydrolases"/>
    <property type="match status" value="1"/>
</dbReference>
<dbReference type="Proteomes" id="UP000234271">
    <property type="component" value="Chromosome"/>
</dbReference>
<organism evidence="4 5">
    <name type="scientific">Beggiatoa leptomitoformis</name>
    <dbReference type="NCBI Taxonomy" id="288004"/>
    <lineage>
        <taxon>Bacteria</taxon>
        <taxon>Pseudomonadati</taxon>
        <taxon>Pseudomonadota</taxon>
        <taxon>Gammaproteobacteria</taxon>
        <taxon>Thiotrichales</taxon>
        <taxon>Thiotrichaceae</taxon>
        <taxon>Beggiatoa</taxon>
    </lineage>
</organism>
<evidence type="ECO:0000313" key="4">
    <source>
        <dbReference type="EMBL" id="AUI68222.1"/>
    </source>
</evidence>
<dbReference type="PROSITE" id="PS50005">
    <property type="entry name" value="TPR"/>
    <property type="match status" value="1"/>
</dbReference>
<dbReference type="AlphaFoldDB" id="A0A2N9YCN4"/>
<dbReference type="Pfam" id="PF12770">
    <property type="entry name" value="CHAT"/>
    <property type="match status" value="1"/>
</dbReference>
<dbReference type="InterPro" id="IPR024983">
    <property type="entry name" value="CHAT_dom"/>
</dbReference>
<feature type="repeat" description="TPR" evidence="1">
    <location>
        <begin position="869"/>
        <end position="902"/>
    </location>
</feature>
<dbReference type="Pfam" id="PF13374">
    <property type="entry name" value="TPR_10"/>
    <property type="match status" value="1"/>
</dbReference>
<feature type="domain" description="CHAT" evidence="2">
    <location>
        <begin position="77"/>
        <end position="318"/>
    </location>
</feature>
<evidence type="ECO:0000256" key="1">
    <source>
        <dbReference type="PROSITE-ProRule" id="PRU00339"/>
    </source>
</evidence>
<evidence type="ECO:0000259" key="3">
    <source>
        <dbReference type="Pfam" id="PF13191"/>
    </source>
</evidence>
<dbReference type="RefSeq" id="WP_062147413.1">
    <property type="nucleotide sequence ID" value="NZ_CP012373.2"/>
</dbReference>
<dbReference type="OrthoDB" id="5620696at2"/>
<keyword evidence="5" id="KW-1185">Reference proteome</keyword>
<evidence type="ECO:0000313" key="5">
    <source>
        <dbReference type="Proteomes" id="UP000234271"/>
    </source>
</evidence>
<dbReference type="KEGG" id="blep:AL038_00465"/>
<dbReference type="EMBL" id="CP018889">
    <property type="protein sequence ID" value="AUI68222.1"/>
    <property type="molecule type" value="Genomic_DNA"/>
</dbReference>
<proteinExistence type="predicted"/>
<dbReference type="SUPFAM" id="SSF48452">
    <property type="entry name" value="TPR-like"/>
    <property type="match status" value="2"/>
</dbReference>
<evidence type="ECO:0000259" key="2">
    <source>
        <dbReference type="Pfam" id="PF12770"/>
    </source>
</evidence>
<dbReference type="SMART" id="SM00028">
    <property type="entry name" value="TPR"/>
    <property type="match status" value="6"/>
</dbReference>
<dbReference type="Pfam" id="PF13191">
    <property type="entry name" value="AAA_16"/>
    <property type="match status" value="1"/>
</dbReference>
<gene>
    <name evidence="4" type="ORF">BLE401_05580</name>
</gene>
<dbReference type="Gene3D" id="1.25.40.10">
    <property type="entry name" value="Tetratricopeptide repeat domain"/>
    <property type="match status" value="3"/>
</dbReference>
<dbReference type="STRING" id="288004.AL038_00465"/>
<dbReference type="PANTHER" id="PTHR10098:SF108">
    <property type="entry name" value="TETRATRICOPEPTIDE REPEAT PROTEIN 28"/>
    <property type="match status" value="1"/>
</dbReference>
<feature type="domain" description="Orc1-like AAA ATPase" evidence="3">
    <location>
        <begin position="375"/>
        <end position="503"/>
    </location>
</feature>
<dbReference type="Pfam" id="PF13424">
    <property type="entry name" value="TPR_12"/>
    <property type="match status" value="2"/>
</dbReference>
<dbReference type="InterPro" id="IPR019734">
    <property type="entry name" value="TPR_rpt"/>
</dbReference>
<keyword evidence="1" id="KW-0802">TPR repeat</keyword>
<dbReference type="InterPro" id="IPR041664">
    <property type="entry name" value="AAA_16"/>
</dbReference>